<feature type="repeat" description="WD" evidence="4">
    <location>
        <begin position="226"/>
        <end position="258"/>
    </location>
</feature>
<dbReference type="SMART" id="SM00320">
    <property type="entry name" value="WD40"/>
    <property type="match status" value="7"/>
</dbReference>
<dbReference type="AlphaFoldDB" id="A0A1I8B639"/>
<comment type="similarity">
    <text evidence="3">Belongs to the WD repeat CIA1 family.</text>
</comment>
<evidence type="ECO:0000256" key="1">
    <source>
        <dbReference type="ARBA" id="ARBA00022574"/>
    </source>
</evidence>
<feature type="repeat" description="WD" evidence="4">
    <location>
        <begin position="133"/>
        <end position="166"/>
    </location>
</feature>
<dbReference type="InterPro" id="IPR001680">
    <property type="entry name" value="WD40_rpt"/>
</dbReference>
<feature type="repeat" description="WD" evidence="4">
    <location>
        <begin position="181"/>
        <end position="212"/>
    </location>
</feature>
<proteinExistence type="inferred from homology"/>
<dbReference type="InterPro" id="IPR028608">
    <property type="entry name" value="CIAO1/Cia1"/>
</dbReference>
<sequence length="389" mass="44055">MSTNLSSSSLVQHAAKVCHVDEQQLSLSERVWACAWHFSGKLIASAGEDKTIKIWKCEDEENKQINGQNEADFKVSPLSLNKIGTIRGDQTRSIRWVCFSPCGRFLAAASFDATIIIYERNKTSNEFEELHRLEGHECEVKCCSFSISGHYLATCSRDKTVWVWKVPFESDDEDYEVLSILQQHTADVKFVVWHPREDILVSGGYDCSIRFYIFDGEEWVTAQAIADAHDETVWSATFEPLTGQHLATVGGDKAIKIWTRDKRPEEEGESWCSWRVTVNLPIFETRWPLYAVVWNNDGVIAVGGGDCLVRFFVFDEENTALSLLSSIRLPSEINCLAWRPKQQSKQAINYLAVASDDGHIHFLQVDSIKHVRAMAIDGDNKNEADVKKL</sequence>
<dbReference type="GO" id="GO:0016226">
    <property type="term" value="P:iron-sulfur cluster assembly"/>
    <property type="evidence" value="ECO:0007669"/>
    <property type="project" value="UniProtKB-UniRule"/>
</dbReference>
<organism evidence="5 6">
    <name type="scientific">Meloidogyne hapla</name>
    <name type="common">Root-knot nematode worm</name>
    <dbReference type="NCBI Taxonomy" id="6305"/>
    <lineage>
        <taxon>Eukaryota</taxon>
        <taxon>Metazoa</taxon>
        <taxon>Ecdysozoa</taxon>
        <taxon>Nematoda</taxon>
        <taxon>Chromadorea</taxon>
        <taxon>Rhabditida</taxon>
        <taxon>Tylenchina</taxon>
        <taxon>Tylenchomorpha</taxon>
        <taxon>Tylenchoidea</taxon>
        <taxon>Meloidogynidae</taxon>
        <taxon>Meloidogyninae</taxon>
        <taxon>Meloidogyne</taxon>
    </lineage>
</organism>
<keyword evidence="2" id="KW-0677">Repeat</keyword>
<dbReference type="GO" id="GO:0097361">
    <property type="term" value="C:cytosolic [4Fe-4S] assembly targeting complex"/>
    <property type="evidence" value="ECO:0007669"/>
    <property type="project" value="InterPro"/>
</dbReference>
<dbReference type="CDD" id="cd00200">
    <property type="entry name" value="WD40"/>
    <property type="match status" value="1"/>
</dbReference>
<dbReference type="WBParaSite" id="MhA1_Contig14.frz3.gene24">
    <property type="protein sequence ID" value="MhA1_Contig14.frz3.gene24"/>
    <property type="gene ID" value="MhA1_Contig14.frz3.gene24"/>
</dbReference>
<dbReference type="Gene3D" id="2.130.10.10">
    <property type="entry name" value="YVTN repeat-like/Quinoprotein amine dehydrogenase"/>
    <property type="match status" value="1"/>
</dbReference>
<protein>
    <recommendedName>
        <fullName evidence="3">Probable cytosolic iron-sulfur protein assembly protein CIAO1 homolog</fullName>
    </recommendedName>
</protein>
<keyword evidence="5" id="KW-1185">Reference proteome</keyword>
<evidence type="ECO:0000256" key="3">
    <source>
        <dbReference type="HAMAP-Rule" id="MF_03037"/>
    </source>
</evidence>
<dbReference type="PANTHER" id="PTHR19920:SF0">
    <property type="entry name" value="CYTOSOLIC IRON-SULFUR PROTEIN ASSEMBLY PROTEIN CIAO1-RELATED"/>
    <property type="match status" value="1"/>
</dbReference>
<dbReference type="InterPro" id="IPR015943">
    <property type="entry name" value="WD40/YVTN_repeat-like_dom_sf"/>
</dbReference>
<evidence type="ECO:0000256" key="2">
    <source>
        <dbReference type="ARBA" id="ARBA00022737"/>
    </source>
</evidence>
<dbReference type="SUPFAM" id="SSF50978">
    <property type="entry name" value="WD40 repeat-like"/>
    <property type="match status" value="1"/>
</dbReference>
<dbReference type="PROSITE" id="PS50294">
    <property type="entry name" value="WD_REPEATS_REGION"/>
    <property type="match status" value="1"/>
</dbReference>
<dbReference type="PANTHER" id="PTHR19920">
    <property type="entry name" value="WD40 PROTEIN CIAO1"/>
    <property type="match status" value="1"/>
</dbReference>
<dbReference type="OMA" id="EADNGGH"/>
<evidence type="ECO:0000313" key="6">
    <source>
        <dbReference type="WBParaSite" id="MhA1_Contig14.frz3.gene24"/>
    </source>
</evidence>
<dbReference type="Proteomes" id="UP000095281">
    <property type="component" value="Unplaced"/>
</dbReference>
<evidence type="ECO:0000256" key="4">
    <source>
        <dbReference type="PROSITE-ProRule" id="PRU00221"/>
    </source>
</evidence>
<dbReference type="PROSITE" id="PS50082">
    <property type="entry name" value="WD_REPEATS_2"/>
    <property type="match status" value="4"/>
</dbReference>
<dbReference type="InterPro" id="IPR036322">
    <property type="entry name" value="WD40_repeat_dom_sf"/>
</dbReference>
<name>A0A1I8B639_MELHA</name>
<accession>A0A1I8B639</accession>
<reference evidence="6" key="1">
    <citation type="submission" date="2016-11" db="UniProtKB">
        <authorList>
            <consortium name="WormBaseParasite"/>
        </authorList>
    </citation>
    <scope>IDENTIFICATION</scope>
</reference>
<keyword evidence="1 4" id="KW-0853">WD repeat</keyword>
<comment type="function">
    <text evidence="3">Essential component of the cytosolic iron-sulfur (Fe/S) protein assembly machinery. Required for the maturation of extramitochondrial Fe/S proteins.</text>
</comment>
<dbReference type="HAMAP" id="MF_03037">
    <property type="entry name" value="ciao1"/>
    <property type="match status" value="1"/>
</dbReference>
<dbReference type="Pfam" id="PF00400">
    <property type="entry name" value="WD40"/>
    <property type="match status" value="4"/>
</dbReference>
<feature type="repeat" description="WD" evidence="4">
    <location>
        <begin position="24"/>
        <end position="65"/>
    </location>
</feature>
<evidence type="ECO:0000313" key="5">
    <source>
        <dbReference type="Proteomes" id="UP000095281"/>
    </source>
</evidence>